<evidence type="ECO:0000256" key="6">
    <source>
        <dbReference type="ARBA" id="ARBA00022692"/>
    </source>
</evidence>
<keyword evidence="3 11" id="KW-1003">Cell membrane</keyword>
<gene>
    <name evidence="11" type="primary">cysZ</name>
    <name evidence="12" type="ORF">HRUBRA_02154</name>
</gene>
<evidence type="ECO:0000313" key="13">
    <source>
        <dbReference type="Proteomes" id="UP000029640"/>
    </source>
</evidence>
<dbReference type="GO" id="GO:0009675">
    <property type="term" value="F:high-affinity sulfate:proton symporter activity"/>
    <property type="evidence" value="ECO:0007669"/>
    <property type="project" value="TreeGrafter"/>
</dbReference>
<evidence type="ECO:0000256" key="2">
    <source>
        <dbReference type="ARBA" id="ARBA00022448"/>
    </source>
</evidence>
<accession>A0A095XU57</accession>
<comment type="subcellular location">
    <subcellularLocation>
        <location evidence="11">Cell inner membrane</location>
        <topology evidence="11">Multi-pass membrane protein</topology>
    </subcellularLocation>
    <subcellularLocation>
        <location evidence="1">Membrane</location>
        <topology evidence="1">Multi-pass membrane protein</topology>
    </subcellularLocation>
</comment>
<dbReference type="InterPro" id="IPR059112">
    <property type="entry name" value="CysZ/EI24"/>
</dbReference>
<feature type="transmembrane region" description="Helical" evidence="11">
    <location>
        <begin position="203"/>
        <end position="225"/>
    </location>
</feature>
<dbReference type="STRING" id="1265313.HRUBRA_02154"/>
<dbReference type="PATRIC" id="fig|1265313.6.peg.2124"/>
<dbReference type="eggNOG" id="COG2981">
    <property type="taxonomic scope" value="Bacteria"/>
</dbReference>
<feature type="transmembrane region" description="Helical" evidence="11">
    <location>
        <begin position="70"/>
        <end position="96"/>
    </location>
</feature>
<keyword evidence="2 11" id="KW-0813">Transport</keyword>
<evidence type="ECO:0000256" key="10">
    <source>
        <dbReference type="ARBA" id="ARBA00023192"/>
    </source>
</evidence>
<dbReference type="PANTHER" id="PTHR37468">
    <property type="entry name" value="SULFATE TRANSPORTER CYSZ"/>
    <property type="match status" value="1"/>
</dbReference>
<dbReference type="RefSeq" id="WP_035515805.1">
    <property type="nucleotide sequence ID" value="NZ_KN234758.1"/>
</dbReference>
<feature type="transmembrane region" description="Helical" evidence="11">
    <location>
        <begin position="26"/>
        <end position="50"/>
    </location>
</feature>
<evidence type="ECO:0000256" key="7">
    <source>
        <dbReference type="ARBA" id="ARBA00022989"/>
    </source>
</evidence>
<organism evidence="12 13">
    <name type="scientific">Pseudohaliea rubra DSM 19751</name>
    <dbReference type="NCBI Taxonomy" id="1265313"/>
    <lineage>
        <taxon>Bacteria</taxon>
        <taxon>Pseudomonadati</taxon>
        <taxon>Pseudomonadota</taxon>
        <taxon>Gammaproteobacteria</taxon>
        <taxon>Cellvibrionales</taxon>
        <taxon>Halieaceae</taxon>
        <taxon>Pseudohaliea</taxon>
    </lineage>
</organism>
<evidence type="ECO:0000313" key="12">
    <source>
        <dbReference type="EMBL" id="KGE03206.1"/>
    </source>
</evidence>
<evidence type="ECO:0000256" key="4">
    <source>
        <dbReference type="ARBA" id="ARBA00022519"/>
    </source>
</evidence>
<evidence type="ECO:0000256" key="11">
    <source>
        <dbReference type="HAMAP-Rule" id="MF_00468"/>
    </source>
</evidence>
<keyword evidence="5 11" id="KW-0028">Amino-acid biosynthesis</keyword>
<proteinExistence type="inferred from homology"/>
<name>A0A095XU57_9GAMM</name>
<keyword evidence="7 11" id="KW-1133">Transmembrane helix</keyword>
<dbReference type="GO" id="GO:0005886">
    <property type="term" value="C:plasma membrane"/>
    <property type="evidence" value="ECO:0007669"/>
    <property type="project" value="UniProtKB-SubCell"/>
</dbReference>
<evidence type="ECO:0000256" key="3">
    <source>
        <dbReference type="ARBA" id="ARBA00022475"/>
    </source>
</evidence>
<comment type="function">
    <text evidence="11">High affinity, high specificity proton-dependent sulfate transporter, which mediates sulfate uptake. Provides the sulfur source for the cysteine synthesis pathway.</text>
</comment>
<keyword evidence="4 11" id="KW-0997">Cell inner membrane</keyword>
<comment type="caution">
    <text evidence="12">The sequence shown here is derived from an EMBL/GenBank/DDBJ whole genome shotgun (WGS) entry which is preliminary data.</text>
</comment>
<dbReference type="NCBIfam" id="NF003433">
    <property type="entry name" value="PRK04949.1"/>
    <property type="match status" value="1"/>
</dbReference>
<keyword evidence="13" id="KW-1185">Reference proteome</keyword>
<sequence>MRGNALKGAGYLVRGASLLTRPTLRLFVVVPLTVNIVIFSAVIWWGVSWLSGWLDAIMAGVPAWLGFLEWLLWPLVGLLVTLTTGYLFTAVAIVIASPFNNLLAEKVEEMLTGREVAGLEGLGAAFAGVPRGIIRELAKLLYFVPMALLVLLLTVIPGLNALSPVLWFAFGAWMFSLEFLDYPMDNHKLSFAAVRKACAERRLSSLGFGGLVALGTGIPLVNFVVMPAAVAGATLFWVEEAAGTHAAAEGG</sequence>
<dbReference type="HOGENOM" id="CLU_070331_1_0_6"/>
<keyword evidence="6 11" id="KW-0812">Transmembrane</keyword>
<dbReference type="OrthoDB" id="5292355at2"/>
<keyword evidence="10 11" id="KW-0198">Cysteine biosynthesis</keyword>
<feature type="transmembrane region" description="Helical" evidence="11">
    <location>
        <begin position="165"/>
        <end position="182"/>
    </location>
</feature>
<dbReference type="AlphaFoldDB" id="A0A095XU57"/>
<comment type="similarity">
    <text evidence="11">Belongs to the CysZ family.</text>
</comment>
<protein>
    <recommendedName>
        <fullName evidence="11">Sulfate transporter CysZ</fullName>
    </recommendedName>
</protein>
<evidence type="ECO:0000256" key="8">
    <source>
        <dbReference type="ARBA" id="ARBA00023032"/>
    </source>
</evidence>
<dbReference type="InterPro" id="IPR050480">
    <property type="entry name" value="CysZ-like"/>
</dbReference>
<dbReference type="GO" id="GO:0000103">
    <property type="term" value="P:sulfate assimilation"/>
    <property type="evidence" value="ECO:0007669"/>
    <property type="project" value="InterPro"/>
</dbReference>
<dbReference type="Pfam" id="PF07264">
    <property type="entry name" value="EI24"/>
    <property type="match status" value="1"/>
</dbReference>
<keyword evidence="9 11" id="KW-0472">Membrane</keyword>
<dbReference type="InterPro" id="IPR022985">
    <property type="entry name" value="Sulfate_CysZ"/>
</dbReference>
<dbReference type="EMBL" id="AUVB01000062">
    <property type="protein sequence ID" value="KGE03206.1"/>
    <property type="molecule type" value="Genomic_DNA"/>
</dbReference>
<evidence type="ECO:0000256" key="5">
    <source>
        <dbReference type="ARBA" id="ARBA00022605"/>
    </source>
</evidence>
<dbReference type="GO" id="GO:0019344">
    <property type="term" value="P:cysteine biosynthetic process"/>
    <property type="evidence" value="ECO:0007669"/>
    <property type="project" value="UniProtKB-UniRule"/>
</dbReference>
<feature type="transmembrane region" description="Helical" evidence="11">
    <location>
        <begin position="140"/>
        <end position="159"/>
    </location>
</feature>
<evidence type="ECO:0000256" key="9">
    <source>
        <dbReference type="ARBA" id="ARBA00023136"/>
    </source>
</evidence>
<dbReference type="HAMAP" id="MF_00468">
    <property type="entry name" value="CysZ"/>
    <property type="match status" value="1"/>
</dbReference>
<evidence type="ECO:0000256" key="1">
    <source>
        <dbReference type="ARBA" id="ARBA00004141"/>
    </source>
</evidence>
<reference evidence="12 13" key="1">
    <citation type="journal article" date="2014" name="Genome Announc.">
        <title>Genome Sequence of Gammaproteobacterial Pseudohaliea rubra Type Strain DSM 19751, Isolated from Coastal Seawater of the Mediterranean Sea.</title>
        <authorList>
            <person name="Spring S."/>
            <person name="Fiebig A."/>
            <person name="Riedel T."/>
            <person name="Goker M."/>
            <person name="Klenk H.P."/>
        </authorList>
    </citation>
    <scope>NUCLEOTIDE SEQUENCE [LARGE SCALE GENOMIC DNA]</scope>
    <source>
        <strain evidence="12 13">DSM 19751</strain>
    </source>
</reference>
<dbReference type="PANTHER" id="PTHR37468:SF1">
    <property type="entry name" value="SULFATE TRANSPORTER CYSZ"/>
    <property type="match status" value="1"/>
</dbReference>
<keyword evidence="8 11" id="KW-0764">Sulfate transport</keyword>
<dbReference type="Proteomes" id="UP000029640">
    <property type="component" value="Unassembled WGS sequence"/>
</dbReference>